<keyword evidence="2" id="KW-1185">Reference proteome</keyword>
<accession>A0A2T2ZZ88</accession>
<protein>
    <submittedName>
        <fullName evidence="1">Uncharacterized protein</fullName>
    </submittedName>
</protein>
<evidence type="ECO:0000313" key="2">
    <source>
        <dbReference type="Proteomes" id="UP000241462"/>
    </source>
</evidence>
<dbReference type="InParanoid" id="A0A2T2ZZ88"/>
<gene>
    <name evidence="1" type="ORF">BD289DRAFT_441540</name>
</gene>
<reference evidence="1 2" key="1">
    <citation type="journal article" date="2018" name="Mycol. Prog.">
        <title>Coniella lustricola, a new species from submerged detritus.</title>
        <authorList>
            <person name="Raudabaugh D.B."/>
            <person name="Iturriaga T."/>
            <person name="Carver A."/>
            <person name="Mondo S."/>
            <person name="Pangilinan J."/>
            <person name="Lipzen A."/>
            <person name="He G."/>
            <person name="Amirebrahimi M."/>
            <person name="Grigoriev I.V."/>
            <person name="Miller A.N."/>
        </authorList>
    </citation>
    <scope>NUCLEOTIDE SEQUENCE [LARGE SCALE GENOMIC DNA]</scope>
    <source>
        <strain evidence="1 2">B22-T-1</strain>
    </source>
</reference>
<name>A0A2T2ZZ88_9PEZI</name>
<dbReference type="EMBL" id="KZ678546">
    <property type="protein sequence ID" value="PSR80029.1"/>
    <property type="molecule type" value="Genomic_DNA"/>
</dbReference>
<evidence type="ECO:0000313" key="1">
    <source>
        <dbReference type="EMBL" id="PSR80029.1"/>
    </source>
</evidence>
<dbReference type="Proteomes" id="UP000241462">
    <property type="component" value="Unassembled WGS sequence"/>
</dbReference>
<proteinExistence type="predicted"/>
<dbReference type="AlphaFoldDB" id="A0A2T2ZZ88"/>
<organism evidence="1 2">
    <name type="scientific">Coniella lustricola</name>
    <dbReference type="NCBI Taxonomy" id="2025994"/>
    <lineage>
        <taxon>Eukaryota</taxon>
        <taxon>Fungi</taxon>
        <taxon>Dikarya</taxon>
        <taxon>Ascomycota</taxon>
        <taxon>Pezizomycotina</taxon>
        <taxon>Sordariomycetes</taxon>
        <taxon>Sordariomycetidae</taxon>
        <taxon>Diaporthales</taxon>
        <taxon>Schizoparmaceae</taxon>
        <taxon>Coniella</taxon>
    </lineage>
</organism>
<sequence>MHIDYLKDFTVWKPLFGAFVFYFTFVSTSGGVQAHKCTPRSVWIKQTVLIDCGSRFNKLA</sequence>